<dbReference type="AlphaFoldDB" id="A0AB32VFC8"/>
<organism evidence="3 4">
    <name type="scientific">Theobroma cacao</name>
    <name type="common">Cacao</name>
    <name type="synonym">Cocoa</name>
    <dbReference type="NCBI Taxonomy" id="3641"/>
    <lineage>
        <taxon>Eukaryota</taxon>
        <taxon>Viridiplantae</taxon>
        <taxon>Streptophyta</taxon>
        <taxon>Embryophyta</taxon>
        <taxon>Tracheophyta</taxon>
        <taxon>Spermatophyta</taxon>
        <taxon>Magnoliopsida</taxon>
        <taxon>eudicotyledons</taxon>
        <taxon>Gunneridae</taxon>
        <taxon>Pentapetalae</taxon>
        <taxon>rosids</taxon>
        <taxon>malvids</taxon>
        <taxon>Malvales</taxon>
        <taxon>Malvaceae</taxon>
        <taxon>Byttnerioideae</taxon>
        <taxon>Theobroma</taxon>
    </lineage>
</organism>
<feature type="region of interest" description="Disordered" evidence="1">
    <location>
        <begin position="38"/>
        <end position="123"/>
    </location>
</feature>
<gene>
    <name evidence="4" type="primary">LOC18608221</name>
</gene>
<evidence type="ECO:0000256" key="2">
    <source>
        <dbReference type="SAM" id="SignalP"/>
    </source>
</evidence>
<feature type="chain" id="PRO_5044338787" evidence="2">
    <location>
        <begin position="29"/>
        <end position="123"/>
    </location>
</feature>
<keyword evidence="4" id="KW-0675">Receptor</keyword>
<evidence type="ECO:0000256" key="1">
    <source>
        <dbReference type="SAM" id="MobiDB-lite"/>
    </source>
</evidence>
<reference evidence="3" key="1">
    <citation type="journal article" date="1997" name="Nucleic Acids Res.">
        <title>tRNAscan-SE: a program for improved detection of transfer RNA genes in genomic sequence.</title>
        <authorList>
            <person name="Lowe T.M."/>
            <person name="Eddy S.R."/>
        </authorList>
    </citation>
    <scope>NUCLEOTIDE SEQUENCE [LARGE SCALE GENOMIC DNA]</scope>
    <source>
        <strain evidence="3">r\B97-61/B2</strain>
    </source>
</reference>
<dbReference type="KEGG" id="tcc:18608221"/>
<feature type="signal peptide" evidence="2">
    <location>
        <begin position="1"/>
        <end position="28"/>
    </location>
</feature>
<evidence type="ECO:0000313" key="4">
    <source>
        <dbReference type="RefSeq" id="XP_007042864.2"/>
    </source>
</evidence>
<keyword evidence="2" id="KW-0732">Signal</keyword>
<feature type="compositionally biased region" description="Low complexity" evidence="1">
    <location>
        <begin position="110"/>
        <end position="123"/>
    </location>
</feature>
<reference evidence="4" key="2">
    <citation type="submission" date="2025-08" db="UniProtKB">
        <authorList>
            <consortium name="RefSeq"/>
        </authorList>
    </citation>
    <scope>IDENTIFICATION</scope>
</reference>
<dbReference type="PANTHER" id="PTHR33088:SF28">
    <property type="entry name" value="PROTEIN PELPK1-RELATED"/>
    <property type="match status" value="1"/>
</dbReference>
<dbReference type="PANTHER" id="PTHR33088">
    <property type="entry name" value="MUCIN-2"/>
    <property type="match status" value="1"/>
</dbReference>
<evidence type="ECO:0000313" key="3">
    <source>
        <dbReference type="Proteomes" id="UP000694886"/>
    </source>
</evidence>
<dbReference type="Proteomes" id="UP000694886">
    <property type="component" value="Chromosome 2"/>
</dbReference>
<name>A0AB32VFC8_THECC</name>
<dbReference type="RefSeq" id="XP_007042864.2">
    <property type="nucleotide sequence ID" value="XM_007042802.2"/>
</dbReference>
<feature type="compositionally biased region" description="Pro residues" evidence="1">
    <location>
        <begin position="83"/>
        <end position="98"/>
    </location>
</feature>
<feature type="compositionally biased region" description="Pro residues" evidence="1">
    <location>
        <begin position="47"/>
        <end position="77"/>
    </location>
</feature>
<sequence>MAYNQIPSFVLLTLLVNALLSLSGHTFSAEARNLQETTLSKPELPKPELPTLPKPELPPLPEIPTLPKPDFPTLPEPEVPKMPELPPLPHIPDLPQPTLPTIHSLPKDLPIPFFSPPHSTTSP</sequence>
<dbReference type="InterPro" id="IPR044659">
    <property type="entry name" value="PELPK1_2"/>
</dbReference>
<dbReference type="GeneID" id="18608221"/>
<protein>
    <submittedName>
        <fullName evidence="4">IgA FC receptor</fullName>
    </submittedName>
</protein>
<accession>A0AB32VFC8</accession>
<proteinExistence type="predicted"/>
<dbReference type="Gramene" id="Tc02v2_t010780.1">
    <property type="protein sequence ID" value="Tc02v2_p010780.1"/>
    <property type="gene ID" value="Tc02v2_g010780"/>
</dbReference>